<dbReference type="EMBL" id="QKKF02033706">
    <property type="protein sequence ID" value="RZF33565.1"/>
    <property type="molecule type" value="Genomic_DNA"/>
</dbReference>
<dbReference type="Proteomes" id="UP000291343">
    <property type="component" value="Unassembled WGS sequence"/>
</dbReference>
<dbReference type="InParanoid" id="A0A482WJ70"/>
<proteinExistence type="predicted"/>
<comment type="caution">
    <text evidence="2">The sequence shown here is derived from an EMBL/GenBank/DDBJ whole genome shotgun (WGS) entry which is preliminary data.</text>
</comment>
<feature type="region of interest" description="Disordered" evidence="1">
    <location>
        <begin position="1"/>
        <end position="31"/>
    </location>
</feature>
<organism evidence="2 3">
    <name type="scientific">Laodelphax striatellus</name>
    <name type="common">Small brown planthopper</name>
    <name type="synonym">Delphax striatella</name>
    <dbReference type="NCBI Taxonomy" id="195883"/>
    <lineage>
        <taxon>Eukaryota</taxon>
        <taxon>Metazoa</taxon>
        <taxon>Ecdysozoa</taxon>
        <taxon>Arthropoda</taxon>
        <taxon>Hexapoda</taxon>
        <taxon>Insecta</taxon>
        <taxon>Pterygota</taxon>
        <taxon>Neoptera</taxon>
        <taxon>Paraneoptera</taxon>
        <taxon>Hemiptera</taxon>
        <taxon>Auchenorrhyncha</taxon>
        <taxon>Fulgoroidea</taxon>
        <taxon>Delphacidae</taxon>
        <taxon>Criomorphinae</taxon>
        <taxon>Laodelphax</taxon>
    </lineage>
</organism>
<name>A0A482WJ70_LAOST</name>
<gene>
    <name evidence="2" type="ORF">LSTR_LSTR008211</name>
</gene>
<evidence type="ECO:0000313" key="3">
    <source>
        <dbReference type="Proteomes" id="UP000291343"/>
    </source>
</evidence>
<accession>A0A482WJ70</accession>
<evidence type="ECO:0000313" key="2">
    <source>
        <dbReference type="EMBL" id="RZF33565.1"/>
    </source>
</evidence>
<reference evidence="2 3" key="1">
    <citation type="journal article" date="2017" name="Gigascience">
        <title>Genome sequence of the small brown planthopper, Laodelphax striatellus.</title>
        <authorList>
            <person name="Zhu J."/>
            <person name="Jiang F."/>
            <person name="Wang X."/>
            <person name="Yang P."/>
            <person name="Bao Y."/>
            <person name="Zhao W."/>
            <person name="Wang W."/>
            <person name="Lu H."/>
            <person name="Wang Q."/>
            <person name="Cui N."/>
            <person name="Li J."/>
            <person name="Chen X."/>
            <person name="Luo L."/>
            <person name="Yu J."/>
            <person name="Kang L."/>
            <person name="Cui F."/>
        </authorList>
    </citation>
    <scope>NUCLEOTIDE SEQUENCE [LARGE SCALE GENOMIC DNA]</scope>
    <source>
        <strain evidence="2">Lst14</strain>
    </source>
</reference>
<dbReference type="AlphaFoldDB" id="A0A482WJ70"/>
<protein>
    <submittedName>
        <fullName evidence="2">Uncharacterized protein</fullName>
    </submittedName>
</protein>
<feature type="region of interest" description="Disordered" evidence="1">
    <location>
        <begin position="131"/>
        <end position="165"/>
    </location>
</feature>
<sequence length="382" mass="40943">MLTGRPLDSAQKVGLEESGGPGGTFSSGVDGISKVEKHTSSGNGKYFSLTHSNGKGFACFVFPPLTKCKGEALALPGCTAHQPLNNLARTEPLRLRKHSATLLHNNIAWAEAHAFSRMTAPPPLPTILQGRSSCLPGSTAPPPPSQQYCKGGALAPQDAQHHHPPPNNIAWVEALAFQDHSTTPPSQQYCKGGALASQDAQHHLLPPNNIARAEPLPPGCTAPPPRPNNIGKGGPLAFPGCTALPFPTNNIVYRREPLPPRMHSTTTPLQTISDGGALPSRMHSTTILHNNIAWAEPLPSRMHSATFSLQQYCKCGALASQDAQAQGLGRIWPSLATHEIACIFSWHRKMLNNYTIDSAQKVEKSPPPLTMVMPPRFFQLSS</sequence>
<evidence type="ECO:0000256" key="1">
    <source>
        <dbReference type="SAM" id="MobiDB-lite"/>
    </source>
</evidence>
<keyword evidence="3" id="KW-1185">Reference proteome</keyword>